<evidence type="ECO:0000256" key="1">
    <source>
        <dbReference type="SAM" id="MobiDB-lite"/>
    </source>
</evidence>
<gene>
    <name evidence="2" type="ORF">LCGC14_2178870</name>
</gene>
<dbReference type="Pfam" id="PF11376">
    <property type="entry name" value="DUF3179"/>
    <property type="match status" value="1"/>
</dbReference>
<name>A0A0F9DMW6_9ZZZZ</name>
<accession>A0A0F9DMW6</accession>
<dbReference type="EMBL" id="LAZR01028291">
    <property type="protein sequence ID" value="KKL63064.1"/>
    <property type="molecule type" value="Genomic_DNA"/>
</dbReference>
<dbReference type="AlphaFoldDB" id="A0A0F9DMW6"/>
<proteinExistence type="predicted"/>
<evidence type="ECO:0000313" key="2">
    <source>
        <dbReference type="EMBL" id="KKL63064.1"/>
    </source>
</evidence>
<dbReference type="InterPro" id="IPR021516">
    <property type="entry name" value="DUF3179"/>
</dbReference>
<sequence length="200" mass="22616">MFDRQVEGRELTFGVSGKLIMNNLVMYDRQTDSLWLQISGEGIDGRFKGVSLVKVPHVQTTWAAWKEMHPDTLVLDKRGGYDRDPYESYYNNPGAGPLGQSRSDDRLPPKDLVLGYIFGGRAKGYPFRTLLETPVINDTFAERELLVVYEERSQTGQIFRREVDGRTLTFDLMSLSDGDVIVRDRETGSTWSGLSGKALE</sequence>
<reference evidence="2" key="1">
    <citation type="journal article" date="2015" name="Nature">
        <title>Complex archaea that bridge the gap between prokaryotes and eukaryotes.</title>
        <authorList>
            <person name="Spang A."/>
            <person name="Saw J.H."/>
            <person name="Jorgensen S.L."/>
            <person name="Zaremba-Niedzwiedzka K."/>
            <person name="Martijn J."/>
            <person name="Lind A.E."/>
            <person name="van Eijk R."/>
            <person name="Schleper C."/>
            <person name="Guy L."/>
            <person name="Ettema T.J."/>
        </authorList>
    </citation>
    <scope>NUCLEOTIDE SEQUENCE</scope>
</reference>
<protein>
    <recommendedName>
        <fullName evidence="3">DUF3179 domain-containing protein</fullName>
    </recommendedName>
</protein>
<evidence type="ECO:0008006" key="3">
    <source>
        <dbReference type="Google" id="ProtNLM"/>
    </source>
</evidence>
<feature type="region of interest" description="Disordered" evidence="1">
    <location>
        <begin position="86"/>
        <end position="106"/>
    </location>
</feature>
<feature type="non-terminal residue" evidence="2">
    <location>
        <position position="200"/>
    </location>
</feature>
<organism evidence="2">
    <name type="scientific">marine sediment metagenome</name>
    <dbReference type="NCBI Taxonomy" id="412755"/>
    <lineage>
        <taxon>unclassified sequences</taxon>
        <taxon>metagenomes</taxon>
        <taxon>ecological metagenomes</taxon>
    </lineage>
</organism>
<comment type="caution">
    <text evidence="2">The sequence shown here is derived from an EMBL/GenBank/DDBJ whole genome shotgun (WGS) entry which is preliminary data.</text>
</comment>